<keyword evidence="7" id="KW-0723">Serine/threonine-protein kinase</keyword>
<dbReference type="Proteomes" id="UP000189462">
    <property type="component" value="Unassembled WGS sequence"/>
</dbReference>
<evidence type="ECO:0000259" key="5">
    <source>
        <dbReference type="PROSITE" id="PS50011"/>
    </source>
</evidence>
<dbReference type="SUPFAM" id="SSF109604">
    <property type="entry name" value="HD-domain/PDEase-like"/>
    <property type="match status" value="1"/>
</dbReference>
<dbReference type="CDD" id="cd14014">
    <property type="entry name" value="STKc_PknB_like"/>
    <property type="match status" value="1"/>
</dbReference>
<keyword evidence="3 7" id="KW-0418">Kinase</keyword>
<keyword evidence="1" id="KW-0808">Transferase</keyword>
<dbReference type="Gene3D" id="1.10.3210.10">
    <property type="entry name" value="Hypothetical protein af1432"/>
    <property type="match status" value="1"/>
</dbReference>
<dbReference type="InterPro" id="IPR008271">
    <property type="entry name" value="Ser/Thr_kinase_AS"/>
</dbReference>
<feature type="domain" description="Protein kinase" evidence="5">
    <location>
        <begin position="16"/>
        <end position="270"/>
    </location>
</feature>
<dbReference type="InterPro" id="IPR029016">
    <property type="entry name" value="GAF-like_dom_sf"/>
</dbReference>
<name>A0A1V3NM39_9GAMM</name>
<evidence type="ECO:0000256" key="2">
    <source>
        <dbReference type="ARBA" id="ARBA00022741"/>
    </source>
</evidence>
<dbReference type="SMART" id="SM00220">
    <property type="entry name" value="S_TKc"/>
    <property type="match status" value="1"/>
</dbReference>
<dbReference type="EMBL" id="MVBK01000033">
    <property type="protein sequence ID" value="OOG25938.1"/>
    <property type="molecule type" value="Genomic_DNA"/>
</dbReference>
<dbReference type="InterPro" id="IPR003018">
    <property type="entry name" value="GAF"/>
</dbReference>
<dbReference type="AlphaFoldDB" id="A0A1V3NM39"/>
<dbReference type="PROSITE" id="PS00108">
    <property type="entry name" value="PROTEIN_KINASE_ST"/>
    <property type="match status" value="1"/>
</dbReference>
<keyword evidence="2" id="KW-0547">Nucleotide-binding</keyword>
<evidence type="ECO:0000313" key="7">
    <source>
        <dbReference type="EMBL" id="OOG25938.1"/>
    </source>
</evidence>
<dbReference type="Gene3D" id="1.10.510.10">
    <property type="entry name" value="Transferase(Phosphotransferase) domain 1"/>
    <property type="match status" value="1"/>
</dbReference>
<evidence type="ECO:0000313" key="8">
    <source>
        <dbReference type="Proteomes" id="UP000189462"/>
    </source>
</evidence>
<dbReference type="Pfam" id="PF01590">
    <property type="entry name" value="GAF"/>
    <property type="match status" value="1"/>
</dbReference>
<dbReference type="Gene3D" id="3.30.450.40">
    <property type="match status" value="1"/>
</dbReference>
<evidence type="ECO:0000259" key="6">
    <source>
        <dbReference type="PROSITE" id="PS51833"/>
    </source>
</evidence>
<dbReference type="PROSITE" id="PS50011">
    <property type="entry name" value="PROTEIN_KINASE_DOM"/>
    <property type="match status" value="1"/>
</dbReference>
<evidence type="ECO:0000256" key="1">
    <source>
        <dbReference type="ARBA" id="ARBA00022679"/>
    </source>
</evidence>
<dbReference type="SUPFAM" id="SSF56112">
    <property type="entry name" value="Protein kinase-like (PK-like)"/>
    <property type="match status" value="1"/>
</dbReference>
<sequence>MIDTAERPIPPSIERFRVLRLLGTGAQGAVYLAHDPVLDRRVAIKTFTDEPLSDAAAQEALMNEARIVSRFKHPHIVPIYEAGHYEHGVYLVFEYVEGDTLAQLLERGPLPIERALAVMRDVLDAVAAAHEQHILHRDLKPANVLIGSDGRARIADFGIAMPVEAVSEANRLWGTPRYLSPEQLDGRPVTERADVFALGVLLYEMLTGRKAFDGSTTQEVLEQVTARELKPPSLVCDGGDERFDALILRATRKAPDERFASAVEFREAFAEAVHTGGDGNGGGSLDFVMRRIRRKPDFPGISSHIREITQCSGDASRRSVGELSNAVLKDYATTQKLLRLANSSYYGNFGGNIHTVSRAIVVLGFEQVRTTALGLVLFENLKSGRHSSRLMEALLGSLFSAMLARNLARDLREVDSEQAFVCTLFHDLGRMLVLYYFPEEADEIRILTEQDVAQDTAAKQVLGVSYERLARTVLEDWNFPREIVTAVERAPAGTLPAAPDPARKLHRITTLASEMAQTIMQANPDLQDARLAALQKRYKQALSIDSRRTRKVMQDAREDLERFLSVVKLPKEGQAQLIRLQANLGVGQVDDDTVVGMIDEAETPTATEQPVQNPEQQVATLMEGLTEMLGAMVGDFELNALLQSALENVYRTLNLRRILLMLSDAERTTLVAHTAFGHDAETLAGRLRLNITGGRDILSLVMHQGKDLVITDSRDAKISKYIPKDFSDVLDARSFLLLPLLIRDRSIGMLYLELRGSQVLDDKVVNAVKALRNQTALAIREARGSLGRMKDEG</sequence>
<dbReference type="PANTHER" id="PTHR43289:SF6">
    <property type="entry name" value="SERINE_THREONINE-PROTEIN KINASE NEKL-3"/>
    <property type="match status" value="1"/>
</dbReference>
<gene>
    <name evidence="7" type="ORF">B1C78_05675</name>
</gene>
<keyword evidence="4" id="KW-0067">ATP-binding</keyword>
<dbReference type="SUPFAM" id="SSF55781">
    <property type="entry name" value="GAF domain-like"/>
    <property type="match status" value="1"/>
</dbReference>
<dbReference type="STRING" id="108003.B1C78_05675"/>
<accession>A0A1V3NM39</accession>
<comment type="caution">
    <text evidence="7">The sequence shown here is derived from an EMBL/GenBank/DDBJ whole genome shotgun (WGS) entry which is preliminary data.</text>
</comment>
<dbReference type="Pfam" id="PF00069">
    <property type="entry name" value="Pkinase"/>
    <property type="match status" value="1"/>
</dbReference>
<dbReference type="InterPro" id="IPR000719">
    <property type="entry name" value="Prot_kinase_dom"/>
</dbReference>
<dbReference type="GO" id="GO:0004674">
    <property type="term" value="F:protein serine/threonine kinase activity"/>
    <property type="evidence" value="ECO:0007669"/>
    <property type="project" value="UniProtKB-KW"/>
</dbReference>
<dbReference type="Pfam" id="PF08668">
    <property type="entry name" value="HDOD"/>
    <property type="match status" value="1"/>
</dbReference>
<feature type="domain" description="HDOD" evidence="6">
    <location>
        <begin position="298"/>
        <end position="493"/>
    </location>
</feature>
<evidence type="ECO:0000256" key="3">
    <source>
        <dbReference type="ARBA" id="ARBA00022777"/>
    </source>
</evidence>
<keyword evidence="8" id="KW-1185">Reference proteome</keyword>
<evidence type="ECO:0000256" key="4">
    <source>
        <dbReference type="ARBA" id="ARBA00022840"/>
    </source>
</evidence>
<protein>
    <submittedName>
        <fullName evidence="7">Serine/threonine protein kinase</fullName>
    </submittedName>
</protein>
<dbReference type="Gene3D" id="3.30.200.20">
    <property type="entry name" value="Phosphorylase Kinase, domain 1"/>
    <property type="match status" value="1"/>
</dbReference>
<dbReference type="PANTHER" id="PTHR43289">
    <property type="entry name" value="MITOGEN-ACTIVATED PROTEIN KINASE KINASE KINASE 20-RELATED"/>
    <property type="match status" value="1"/>
</dbReference>
<dbReference type="InterPro" id="IPR013976">
    <property type="entry name" value="HDOD"/>
</dbReference>
<reference evidence="7 8" key="1">
    <citation type="submission" date="2017-02" db="EMBL/GenBank/DDBJ databases">
        <title>Genomic diversity within the haloalkaliphilic genus Thioalkalivibrio.</title>
        <authorList>
            <person name="Ahn A.-C."/>
            <person name="Meier-Kolthoff J."/>
            <person name="Overmars L."/>
            <person name="Richter M."/>
            <person name="Woyke T."/>
            <person name="Sorokin D.Y."/>
            <person name="Muyzer G."/>
        </authorList>
    </citation>
    <scope>NUCLEOTIDE SEQUENCE [LARGE SCALE GENOMIC DNA]</scope>
    <source>
        <strain evidence="7 8">ALJD</strain>
    </source>
</reference>
<dbReference type="SMART" id="SM00065">
    <property type="entry name" value="GAF"/>
    <property type="match status" value="1"/>
</dbReference>
<organism evidence="7 8">
    <name type="scientific">Thioalkalivibrio denitrificans</name>
    <dbReference type="NCBI Taxonomy" id="108003"/>
    <lineage>
        <taxon>Bacteria</taxon>
        <taxon>Pseudomonadati</taxon>
        <taxon>Pseudomonadota</taxon>
        <taxon>Gammaproteobacteria</taxon>
        <taxon>Chromatiales</taxon>
        <taxon>Ectothiorhodospiraceae</taxon>
        <taxon>Thioalkalivibrio</taxon>
    </lineage>
</organism>
<dbReference type="RefSeq" id="WP_077278172.1">
    <property type="nucleotide sequence ID" value="NZ_MVBK01000033.1"/>
</dbReference>
<dbReference type="GO" id="GO:0005524">
    <property type="term" value="F:ATP binding"/>
    <property type="evidence" value="ECO:0007669"/>
    <property type="project" value="UniProtKB-KW"/>
</dbReference>
<dbReference type="OrthoDB" id="9770715at2"/>
<dbReference type="InterPro" id="IPR011009">
    <property type="entry name" value="Kinase-like_dom_sf"/>
</dbReference>
<dbReference type="PROSITE" id="PS51833">
    <property type="entry name" value="HDOD"/>
    <property type="match status" value="1"/>
</dbReference>
<proteinExistence type="predicted"/>